<dbReference type="EMBL" id="CP002207">
    <property type="protein sequence ID" value="ADP34507.1"/>
    <property type="molecule type" value="Genomic_DNA"/>
</dbReference>
<sequence length="139" mass="14923">MKTKKNGIIVMTLVSALLFCLLIVTASLSPVADTGPKANQFNTLGMWMAVGTVLVFYLLPLIVYMLGVKAMKIVMAVFCAIGLLISLSVMAVMIVMGAVGDYSISSLMGVTVFCIASLIVNVVWFFIAFRSPSTFQKAL</sequence>
<feature type="transmembrane region" description="Helical" evidence="1">
    <location>
        <begin position="44"/>
        <end position="66"/>
    </location>
</feature>
<protein>
    <submittedName>
        <fullName evidence="2">YxaJ</fullName>
    </submittedName>
</protein>
<evidence type="ECO:0000256" key="1">
    <source>
        <dbReference type="SAM" id="Phobius"/>
    </source>
</evidence>
<keyword evidence="3" id="KW-1185">Reference proteome</keyword>
<evidence type="ECO:0000313" key="2">
    <source>
        <dbReference type="EMBL" id="ADP34507.1"/>
    </source>
</evidence>
<organism evidence="2 3">
    <name type="scientific">Bacillus atrophaeus (strain 1942)</name>
    <dbReference type="NCBI Taxonomy" id="720555"/>
    <lineage>
        <taxon>Bacteria</taxon>
        <taxon>Bacillati</taxon>
        <taxon>Bacillota</taxon>
        <taxon>Bacilli</taxon>
        <taxon>Bacillales</taxon>
        <taxon>Bacillaceae</taxon>
        <taxon>Bacillus</taxon>
    </lineage>
</organism>
<keyword evidence="1" id="KW-0812">Transmembrane</keyword>
<name>A0ABN3ZG30_BACA1</name>
<dbReference type="InterPro" id="IPR020204">
    <property type="entry name" value="Uncharacterised_YxaJ"/>
</dbReference>
<feature type="transmembrane region" description="Helical" evidence="1">
    <location>
        <begin position="73"/>
        <end position="98"/>
    </location>
</feature>
<keyword evidence="1" id="KW-0472">Membrane</keyword>
<proteinExistence type="predicted"/>
<accession>A0ABN3ZG30</accession>
<dbReference type="Proteomes" id="UP000006867">
    <property type="component" value="Chromosome"/>
</dbReference>
<reference evidence="2 3" key="1">
    <citation type="journal article" date="2011" name="Front. Microbiol.">
        <title>Genomic signatures of strain selection and enhancement in Bacillus atrophaeus var. globigii, a historical biowarfare simulant.</title>
        <authorList>
            <person name="Gibbons H.S."/>
            <person name="Broomall S.M."/>
            <person name="McNew L.A."/>
            <person name="Daligault H."/>
            <person name="Chapman C."/>
            <person name="Bruce D."/>
            <person name="Karavis M."/>
            <person name="Krepps M."/>
            <person name="McGregor P.A."/>
            <person name="Hong C."/>
            <person name="Park K.H."/>
            <person name="Akmal A."/>
            <person name="Feldman A."/>
            <person name="Lin J.S."/>
            <person name="Chang W.E."/>
            <person name="Higgs B.W."/>
            <person name="Demirev P."/>
            <person name="Lindquist J."/>
            <person name="Liem A."/>
            <person name="Fochler E."/>
            <person name="Read T.D."/>
            <person name="Tapia R."/>
            <person name="Johnson S."/>
            <person name="Bishop-Lilly K.A."/>
            <person name="Detter C."/>
            <person name="Han C."/>
            <person name="Sozhamannan S."/>
            <person name="Rosenzweig C.N."/>
            <person name="Skowronski E.W."/>
        </authorList>
    </citation>
    <scope>NUCLEOTIDE SEQUENCE [LARGE SCALE GENOMIC DNA]</scope>
    <source>
        <strain evidence="2 3">1942</strain>
    </source>
</reference>
<feature type="transmembrane region" description="Helical" evidence="1">
    <location>
        <begin position="104"/>
        <end position="129"/>
    </location>
</feature>
<gene>
    <name evidence="2" type="ordered locus">BATR1942_17950</name>
</gene>
<dbReference type="RefSeq" id="WP_003326191.1">
    <property type="nucleotide sequence ID" value="NC_014639.1"/>
</dbReference>
<dbReference type="Pfam" id="PF17369">
    <property type="entry name" value="DUF5391"/>
    <property type="match status" value="1"/>
</dbReference>
<evidence type="ECO:0000313" key="3">
    <source>
        <dbReference type="Proteomes" id="UP000006867"/>
    </source>
</evidence>
<keyword evidence="1" id="KW-1133">Transmembrane helix</keyword>